<comment type="caution">
    <text evidence="2">The sequence shown here is derived from an EMBL/GenBank/DDBJ whole genome shotgun (WGS) entry which is preliminary data.</text>
</comment>
<keyword evidence="1" id="KW-1133">Transmembrane helix</keyword>
<keyword evidence="1" id="KW-0812">Transmembrane</keyword>
<evidence type="ECO:0000313" key="3">
    <source>
        <dbReference type="Proteomes" id="UP000812077"/>
    </source>
</evidence>
<accession>A0ABS6Y871</accession>
<keyword evidence="3" id="KW-1185">Reference proteome</keyword>
<dbReference type="EMBL" id="JAHXCP010000009">
    <property type="protein sequence ID" value="MBW4754820.1"/>
    <property type="molecule type" value="Genomic_DNA"/>
</dbReference>
<keyword evidence="1" id="KW-0472">Membrane</keyword>
<dbReference type="Proteomes" id="UP000812077">
    <property type="component" value="Unassembled WGS sequence"/>
</dbReference>
<protein>
    <submittedName>
        <fullName evidence="2">Uncharacterized protein</fullName>
    </submittedName>
</protein>
<evidence type="ECO:0000313" key="2">
    <source>
        <dbReference type="EMBL" id="MBW4754820.1"/>
    </source>
</evidence>
<evidence type="ECO:0000256" key="1">
    <source>
        <dbReference type="SAM" id="Phobius"/>
    </source>
</evidence>
<proteinExistence type="predicted"/>
<reference evidence="2 3" key="1">
    <citation type="submission" date="2021-07" db="EMBL/GenBank/DDBJ databases">
        <title>Genomic diversity and antimicrobial resistance of Prevotella spp. isolated from chronic lung disease airways.</title>
        <authorList>
            <person name="Webb K.A."/>
            <person name="Olagoke O.S."/>
            <person name="Baird T."/>
            <person name="Neill J."/>
            <person name="Pham A."/>
            <person name="Wells T.J."/>
            <person name="Ramsay K.A."/>
            <person name="Bell S.C."/>
            <person name="Sarovich D.S."/>
            <person name="Price E.P."/>
        </authorList>
    </citation>
    <scope>NUCLEOTIDE SEQUENCE [LARGE SCALE GENOMIC DNA]</scope>
    <source>
        <strain evidence="2 3">SCHI0027.S.6</strain>
    </source>
</reference>
<gene>
    <name evidence="2" type="ORF">KZO77_07150</name>
</gene>
<feature type="transmembrane region" description="Helical" evidence="1">
    <location>
        <begin position="12"/>
        <end position="34"/>
    </location>
</feature>
<organism evidence="2 3">
    <name type="scientific">Prevotella melaninogenica</name>
    <dbReference type="NCBI Taxonomy" id="28132"/>
    <lineage>
        <taxon>Bacteria</taxon>
        <taxon>Pseudomonadati</taxon>
        <taxon>Bacteroidota</taxon>
        <taxon>Bacteroidia</taxon>
        <taxon>Bacteroidales</taxon>
        <taxon>Prevotellaceae</taxon>
        <taxon>Prevotella</taxon>
    </lineage>
</organism>
<sequence length="73" mass="8593">MSKVVRIIGRGFMMSFVTIYIVVAYVLYVPYAFFRALVDLDEFGDFVRKTTTLLLTPLKVFFKMRSKSREEKL</sequence>
<name>A0ABS6Y871_9BACT</name>